<dbReference type="SUPFAM" id="SSF141452">
    <property type="entry name" value="Hcp1-like"/>
    <property type="match status" value="1"/>
</dbReference>
<dbReference type="EMBL" id="JAWZZT010000004">
    <property type="protein sequence ID" value="MDX7014076.1"/>
    <property type="molecule type" value="Genomic_DNA"/>
</dbReference>
<dbReference type="GeneID" id="93313776"/>
<reference evidence="2" key="3">
    <citation type="journal article" date="2023" name="J. Hosp. Infect.">
        <title>Cross-contamination of carbapenem-resistant Gram-negative bacteria between patients and hospital environment in the first year of a newly built surgical ward.</title>
        <authorList>
            <person name="Boutin S."/>
            <person name="Scherrer M."/>
            <person name="Spath I."/>
            <person name="Kocer K."/>
            <person name="Heeg K."/>
            <person name="Nurjadi D."/>
        </authorList>
    </citation>
    <scope>NUCLEOTIDE SEQUENCE</scope>
    <source>
        <strain evidence="2">KE10384</strain>
    </source>
</reference>
<dbReference type="InterPro" id="IPR053165">
    <property type="entry name" value="HSI-I_assembly_Hcp1"/>
</dbReference>
<dbReference type="AlphaFoldDB" id="A0A0D8LFF3"/>
<name>A0A0D8LFF3_KLEAE</name>
<reference evidence="4" key="1">
    <citation type="submission" date="2020-06" db="EMBL/GenBank/DDBJ databases">
        <title>REHAB project genomes.</title>
        <authorList>
            <person name="Shaw L.P."/>
        </authorList>
    </citation>
    <scope>NUCLEOTIDE SEQUENCE [LARGE SCALE GENOMIC DNA]</scope>
    <source>
        <strain evidence="4">RHBSTW-00938</strain>
    </source>
</reference>
<dbReference type="Proteomes" id="UP001279012">
    <property type="component" value="Unassembled WGS sequence"/>
</dbReference>
<dbReference type="InterPro" id="IPR008514">
    <property type="entry name" value="T6SS_Hcp"/>
</dbReference>
<accession>A0A0D8LFF3</accession>
<dbReference type="NCBIfam" id="TIGR03344">
    <property type="entry name" value="VI_effect_Hcp1"/>
    <property type="match status" value="1"/>
</dbReference>
<dbReference type="PANTHER" id="PTHR36152">
    <property type="entry name" value="CYTOPLASMIC PROTEIN-RELATED"/>
    <property type="match status" value="1"/>
</dbReference>
<dbReference type="Pfam" id="PF05638">
    <property type="entry name" value="T6SS_HCP"/>
    <property type="match status" value="1"/>
</dbReference>
<sequence length="160" mass="17230">MAIDMYLKVDGVTGESNDSNHKNWIDVLSFSWAAEQPGNMSVGGGGGAGKVNFQDLSVQALIDKATPAVLKFCASGKHVAKVELSICKAGGSQIEYSRVVLEDVLVTKTSFSGVGHTDTIMVNYLFQASKVNLHYWEQSSQGTKGAETKSGWDIKQNKEI</sequence>
<reference evidence="1" key="4">
    <citation type="submission" date="2023-11" db="EMBL/GenBank/DDBJ databases">
        <title>Detection of rare carbapenemases in Enterobacterales - comparison of two colorimetric and two CIM-based carbapenemase assays.</title>
        <authorList>
            <person name="Schaffarczyk L."/>
            <person name="Noster J."/>
            <person name="Stelzer Y."/>
            <person name="Sattler J."/>
            <person name="Gatermann S."/>
            <person name="Hamprecht A."/>
        </authorList>
    </citation>
    <scope>NUCLEOTIDE SEQUENCE</scope>
    <source>
        <strain evidence="1">CIM-Cont-037</strain>
    </source>
</reference>
<evidence type="ECO:0000313" key="5">
    <source>
        <dbReference type="Proteomes" id="UP001303386"/>
    </source>
</evidence>
<dbReference type="EMBL" id="JARELW010000002">
    <property type="protein sequence ID" value="MEA8798807.1"/>
    <property type="molecule type" value="Genomic_DNA"/>
</dbReference>
<dbReference type="Proteomes" id="UP001303386">
    <property type="component" value="Unassembled WGS sequence"/>
</dbReference>
<accession>A0A157UVG9</accession>
<evidence type="ECO:0000313" key="4">
    <source>
        <dbReference type="Proteomes" id="UP000514462"/>
    </source>
</evidence>
<evidence type="ECO:0000313" key="2">
    <source>
        <dbReference type="EMBL" id="MEA8798807.1"/>
    </source>
</evidence>
<dbReference type="RefSeq" id="WP_015369713.1">
    <property type="nucleotide sequence ID" value="NZ_AP022108.1"/>
</dbReference>
<reference evidence="3" key="2">
    <citation type="journal article" date="2021" name="Microb. Genom.">
        <title>A genomic epidemiological study shows that prevalence of antimicrobial resistance in Enterobacterales is associated with the livestock host, as well as antimicrobial usage.</title>
        <authorList>
            <person name="AbuOun M."/>
            <person name="Jones H."/>
            <person name="Stubberfield E."/>
            <person name="Gilson D."/>
            <person name="Shaw L.P."/>
            <person name="Hubbard A.T.M."/>
            <person name="Chau K.K."/>
            <person name="Sebra R."/>
            <person name="Peto T.E.A."/>
            <person name="Crook D.W."/>
            <person name="Read D.S."/>
            <person name="Gweon H.S."/>
            <person name="Walker A.S."/>
            <person name="Stoesser N."/>
            <person name="Smith R.P."/>
            <person name="Anjum M.F."/>
            <person name="On Behalf Of The Rehab Consortium."/>
        </authorList>
    </citation>
    <scope>NUCLEOTIDE SEQUENCE</scope>
    <source>
        <strain evidence="3">RHBSTW-00938</strain>
    </source>
</reference>
<gene>
    <name evidence="3" type="ORF">HV331_14500</name>
    <name evidence="2" type="ORF">PZT46_05990</name>
    <name evidence="1" type="ORF">SJ059_06240</name>
</gene>
<organism evidence="2 5">
    <name type="scientific">Klebsiella aerogenes</name>
    <name type="common">Enterobacter aerogenes</name>
    <dbReference type="NCBI Taxonomy" id="548"/>
    <lineage>
        <taxon>Bacteria</taxon>
        <taxon>Pseudomonadati</taxon>
        <taxon>Pseudomonadota</taxon>
        <taxon>Gammaproteobacteria</taxon>
        <taxon>Enterobacterales</taxon>
        <taxon>Enterobacteriaceae</taxon>
        <taxon>Klebsiella/Raoultella group</taxon>
        <taxon>Klebsiella</taxon>
    </lineage>
</organism>
<dbReference type="Gene3D" id="2.30.110.20">
    <property type="entry name" value="Hcp1-like"/>
    <property type="match status" value="1"/>
</dbReference>
<dbReference type="PANTHER" id="PTHR36152:SF5">
    <property type="entry name" value="PROTEIN HCP1"/>
    <property type="match status" value="1"/>
</dbReference>
<dbReference type="InterPro" id="IPR036624">
    <property type="entry name" value="Hcp1-lik_sf"/>
</dbReference>
<protein>
    <submittedName>
        <fullName evidence="2">Type VI secretion system tube protein Hcp</fullName>
    </submittedName>
</protein>
<dbReference type="OMA" id="EIDVIGW"/>
<evidence type="ECO:0000313" key="1">
    <source>
        <dbReference type="EMBL" id="MDX7014076.1"/>
    </source>
</evidence>
<evidence type="ECO:0000313" key="3">
    <source>
        <dbReference type="EMBL" id="QMR40631.1"/>
    </source>
</evidence>
<proteinExistence type="predicted"/>
<dbReference type="EMBL" id="CP055904">
    <property type="protein sequence ID" value="QMR40631.1"/>
    <property type="molecule type" value="Genomic_DNA"/>
</dbReference>
<dbReference type="Proteomes" id="UP000514462">
    <property type="component" value="Chromosome"/>
</dbReference>